<evidence type="ECO:0000259" key="2">
    <source>
        <dbReference type="Pfam" id="PF01266"/>
    </source>
</evidence>
<dbReference type="InterPro" id="IPR041854">
    <property type="entry name" value="BFD-like_2Fe2S-bd_dom_sf"/>
</dbReference>
<dbReference type="Gene3D" id="3.30.9.10">
    <property type="entry name" value="D-Amino Acid Oxidase, subunit A, domain 2"/>
    <property type="match status" value="1"/>
</dbReference>
<evidence type="ECO:0000313" key="5">
    <source>
        <dbReference type="EMBL" id="AWB25326.1"/>
    </source>
</evidence>
<dbReference type="SUPFAM" id="SSF54292">
    <property type="entry name" value="2Fe-2S ferredoxin-like"/>
    <property type="match status" value="1"/>
</dbReference>
<dbReference type="InterPro" id="IPR007419">
    <property type="entry name" value="BFD-like_2Fe2S-bd_dom"/>
</dbReference>
<dbReference type="Pfam" id="PF13510">
    <property type="entry name" value="Fer2_4"/>
    <property type="match status" value="1"/>
</dbReference>
<dbReference type="CDD" id="cd19946">
    <property type="entry name" value="GlpA-like_Fer2_BFD-like"/>
    <property type="match status" value="1"/>
</dbReference>
<evidence type="ECO:0000259" key="4">
    <source>
        <dbReference type="Pfam" id="PF07992"/>
    </source>
</evidence>
<organism evidence="5 6">
    <name type="scientific">Methylobacterium currus</name>
    <dbReference type="NCBI Taxonomy" id="2051553"/>
    <lineage>
        <taxon>Bacteria</taxon>
        <taxon>Pseudomonadati</taxon>
        <taxon>Pseudomonadota</taxon>
        <taxon>Alphaproteobacteria</taxon>
        <taxon>Hyphomicrobiales</taxon>
        <taxon>Methylobacteriaceae</taxon>
        <taxon>Methylobacterium</taxon>
    </lineage>
</organism>
<dbReference type="InterPro" id="IPR036188">
    <property type="entry name" value="FAD/NAD-bd_sf"/>
</dbReference>
<protein>
    <submittedName>
        <fullName evidence="5">FAD-dependent oxidoreductase</fullName>
    </submittedName>
</protein>
<evidence type="ECO:0000259" key="3">
    <source>
        <dbReference type="Pfam" id="PF04324"/>
    </source>
</evidence>
<feature type="domain" description="FAD/NAD(P)-binding" evidence="4">
    <location>
        <begin position="106"/>
        <end position="405"/>
    </location>
</feature>
<dbReference type="Gene3D" id="3.50.50.60">
    <property type="entry name" value="FAD/NAD(P)-binding domain"/>
    <property type="match status" value="3"/>
</dbReference>
<feature type="domain" description="FAD dependent oxidoreductase" evidence="2">
    <location>
        <begin position="581"/>
        <end position="935"/>
    </location>
</feature>
<dbReference type="GO" id="GO:0016491">
    <property type="term" value="F:oxidoreductase activity"/>
    <property type="evidence" value="ECO:0007669"/>
    <property type="project" value="UniProtKB-KW"/>
</dbReference>
<keyword evidence="6" id="KW-1185">Reference proteome</keyword>
<dbReference type="SUPFAM" id="SSF51905">
    <property type="entry name" value="FAD/NAD(P)-binding domain"/>
    <property type="match status" value="2"/>
</dbReference>
<dbReference type="RefSeq" id="WP_099956995.1">
    <property type="nucleotide sequence ID" value="NZ_CP028844.1"/>
</dbReference>
<dbReference type="InterPro" id="IPR036010">
    <property type="entry name" value="2Fe-2S_ferredoxin-like_sf"/>
</dbReference>
<dbReference type="InterPro" id="IPR006076">
    <property type="entry name" value="FAD-dep_OxRdtase"/>
</dbReference>
<dbReference type="PRINTS" id="PR00411">
    <property type="entry name" value="PNDRDTASEI"/>
</dbReference>
<dbReference type="Pfam" id="PF07992">
    <property type="entry name" value="Pyr_redox_2"/>
    <property type="match status" value="1"/>
</dbReference>
<dbReference type="Proteomes" id="UP000244755">
    <property type="component" value="Chromosome 2"/>
</dbReference>
<dbReference type="PRINTS" id="PR00368">
    <property type="entry name" value="FADPNR"/>
</dbReference>
<reference evidence="5 6" key="1">
    <citation type="submission" date="2018-04" db="EMBL/GenBank/DDBJ databases">
        <title>Methylobacterium sp. PR1016A genome.</title>
        <authorList>
            <person name="Park W."/>
        </authorList>
    </citation>
    <scope>NUCLEOTIDE SEQUENCE [LARGE SCALE GENOMIC DNA]</scope>
    <source>
        <strain evidence="5 6">PR1016A</strain>
    </source>
</reference>
<keyword evidence="1" id="KW-0560">Oxidoreductase</keyword>
<dbReference type="GO" id="GO:0051536">
    <property type="term" value="F:iron-sulfur cluster binding"/>
    <property type="evidence" value="ECO:0007669"/>
    <property type="project" value="InterPro"/>
</dbReference>
<dbReference type="Gene3D" id="1.10.10.1100">
    <property type="entry name" value="BFD-like [2Fe-2S]-binding domain"/>
    <property type="match status" value="1"/>
</dbReference>
<proteinExistence type="predicted"/>
<dbReference type="PANTHER" id="PTHR42949">
    <property type="entry name" value="ANAEROBIC GLYCEROL-3-PHOSPHATE DEHYDROGENASE SUBUNIT B"/>
    <property type="match status" value="1"/>
</dbReference>
<sequence>MGEAGAWTLIVEGRAVPAAPGASLAAALVAAGQLSLNTARDGTPRGPFCGMGACHDCLVTVDGRSGLRACMTKVRDGMRVSRQPALPEPSADLAALPAGIPILTTDLLVVGAGPAGLAAAEAAARAGATVTLLDERPAPGGQYFKQPSTEDAARGADSQAATGRAAIDRLRRLGASLVSEALVWGAEREPDGALRVGVLVAGEARTLRPRLVIVATGAIEAAPILPGWTLPGVMTAGALQTLLRSDGVVPPGPVVVAGNGPLNLQVAVELLRRGGTVAALVEAADPPWRRPGDGAALATAGPGLAAAGLRQMAILHRAGVPVLWGARVVRVEGEGGVERVVVAGRTGATRTFPAGFCALGEGFRPANELPRLLGCRHEPDGRGGLATVRDAHGATSLADVFVAGEAGRFGGAVLAGLQGTLAGRAAARRLGRPVPGDDAILLRRSARARAFQDALWRLFAAPAAGLARADDATILCRCEALTLGDLRRTIAAAGLRDVASLKRLTRAGMGRCQGRLCGEHLGSLVGAAPGERAGLAPQMPLRPVPIAALAVEKPEWGGHRRSLLPDWDPAETGERVAREADIVVIGAGIAGLSTALFLARAGRDVLVIERAEPNALASGGNAGSLHAQLLSFDHGARAEGGGGPAARTLPLQRDSIALWLDLARELDRDVEIGRTGGLMVAETERDLAFLAEKTRIERSQGIDSHVISAAELRTLEPALWEGFAGAAYCPQEGKINPLLATHAILEAARAAGARLLTRTAVTGIARDGAGFRIETARGPVRAGRVVNAAGAFASVIGRMLGVEVPVFGAPLQMIVTEPAAPLVGCLIAHADRHLTLKQARNGSLLVGGGWTAGLDPVHGHPRPLMASLEGNLWVAQHVVPALRALRVVRSWAAMNINIDGAPILGEDPRRPGLFHAVTSNGYTLGPLVGRITADLIARGDTDRDVAGFSVARFEGKAAGSSSA</sequence>
<dbReference type="InterPro" id="IPR051691">
    <property type="entry name" value="Metab_Enz_Cyan_OpOx_G3PDH"/>
</dbReference>
<feature type="domain" description="BFD-like [2Fe-2S]-binding" evidence="3">
    <location>
        <begin position="474"/>
        <end position="522"/>
    </location>
</feature>
<dbReference type="OrthoDB" id="9801699at2"/>
<name>A0A2R4WUW7_9HYPH</name>
<accession>A0A2R4WUW7</accession>
<dbReference type="Pfam" id="PF04324">
    <property type="entry name" value="Fer2_BFD"/>
    <property type="match status" value="1"/>
</dbReference>
<dbReference type="EMBL" id="CP028844">
    <property type="protein sequence ID" value="AWB25326.1"/>
    <property type="molecule type" value="Genomic_DNA"/>
</dbReference>
<dbReference type="Pfam" id="PF01266">
    <property type="entry name" value="DAO"/>
    <property type="match status" value="1"/>
</dbReference>
<dbReference type="InterPro" id="IPR023753">
    <property type="entry name" value="FAD/NAD-binding_dom"/>
</dbReference>
<dbReference type="KEGG" id="mee:DA075_30925"/>
<dbReference type="InterPro" id="IPR042204">
    <property type="entry name" value="2Fe-2S-bd_N"/>
</dbReference>
<gene>
    <name evidence="5" type="ORF">DA075_30925</name>
</gene>
<evidence type="ECO:0000256" key="1">
    <source>
        <dbReference type="ARBA" id="ARBA00023002"/>
    </source>
</evidence>
<dbReference type="Gene3D" id="3.10.20.440">
    <property type="entry name" value="2Fe-2S iron-sulphur cluster binding domain, sarcosine oxidase, alpha subunit, N-terminal domain"/>
    <property type="match status" value="1"/>
</dbReference>
<evidence type="ECO:0000313" key="6">
    <source>
        <dbReference type="Proteomes" id="UP000244755"/>
    </source>
</evidence>
<dbReference type="PANTHER" id="PTHR42949:SF3">
    <property type="entry name" value="ANAEROBIC GLYCEROL-3-PHOSPHATE DEHYDROGENASE SUBUNIT B"/>
    <property type="match status" value="1"/>
</dbReference>
<dbReference type="AlphaFoldDB" id="A0A2R4WUW7"/>